<dbReference type="PIRSF" id="PIRSF006078">
    <property type="entry name" value="GlxK"/>
    <property type="match status" value="1"/>
</dbReference>
<dbReference type="Pfam" id="PF02595">
    <property type="entry name" value="Gly_kinase"/>
    <property type="match status" value="1"/>
</dbReference>
<dbReference type="InterPro" id="IPR004381">
    <property type="entry name" value="Glycerate_kinase"/>
</dbReference>
<accession>A0ABQ0DUC0</accession>
<sequence>MKVVVACDSFKGSISSNEINECIKQSLKSIYPNYVIKTFELGDGGEGTMDSIIRRLKGKRIQTIVHGPLMEQIKCEYGIINENIAIIEMASCSGLTLIPKELRNPLKTTTFGVGEMIYDAVINQKVKKVIVGIGGSGTNDGGTGMLEALGFQFKDSKNKILGVGGEILNQIESIDSSCVSKEILKIPIIVACDVNNPFYGKNGAAFIYSRQKGADDQMIQQLDNGLEHFAQIIKKVKKIDLNQIPGTGAAGGLGGGFIGFLNAELKPGIELILDLFQFDQIIEDSQYIITGEGRIDEQSFMGKVLCGILKRAQKYKIKVIAIGGAVEVDSNTIDPLLSIFCIQNKPITLEDAMKKEEVIKNVTVLIRNIFKLLQQ</sequence>
<dbReference type="NCBIfam" id="TIGR00045">
    <property type="entry name" value="glycerate kinase"/>
    <property type="match status" value="1"/>
</dbReference>
<evidence type="ECO:0000313" key="4">
    <source>
        <dbReference type="EMBL" id="GAB1226445.1"/>
    </source>
</evidence>
<dbReference type="PANTHER" id="PTHR21599">
    <property type="entry name" value="GLYCERATE KINASE"/>
    <property type="match status" value="1"/>
</dbReference>
<dbReference type="PANTHER" id="PTHR21599:SF0">
    <property type="entry name" value="GLYCERATE KINASE"/>
    <property type="match status" value="1"/>
</dbReference>
<evidence type="ECO:0000256" key="3">
    <source>
        <dbReference type="ARBA" id="ARBA00022777"/>
    </source>
</evidence>
<dbReference type="InterPro" id="IPR018197">
    <property type="entry name" value="Glycerate_kinase_RE-like"/>
</dbReference>
<keyword evidence="5" id="KW-1185">Reference proteome</keyword>
<keyword evidence="2" id="KW-0808">Transferase</keyword>
<comment type="similarity">
    <text evidence="1">Belongs to the glycerate kinase type-1 family.</text>
</comment>
<dbReference type="Gene3D" id="3.40.50.10350">
    <property type="entry name" value="Glycerate kinase, domain 1"/>
    <property type="match status" value="1"/>
</dbReference>
<protein>
    <recommendedName>
        <fullName evidence="6">Glycerate kinase</fullName>
    </recommendedName>
</protein>
<keyword evidence="3" id="KW-0418">Kinase</keyword>
<dbReference type="InterPro" id="IPR036129">
    <property type="entry name" value="Glycerate_kinase_sf"/>
</dbReference>
<dbReference type="EMBL" id="BAAFRS010000293">
    <property type="protein sequence ID" value="GAB1226445.1"/>
    <property type="molecule type" value="Genomic_DNA"/>
</dbReference>
<dbReference type="Proteomes" id="UP001628156">
    <property type="component" value="Unassembled WGS sequence"/>
</dbReference>
<evidence type="ECO:0000256" key="2">
    <source>
        <dbReference type="ARBA" id="ARBA00022679"/>
    </source>
</evidence>
<organism evidence="4 5">
    <name type="scientific">Entamoeba nuttalli</name>
    <dbReference type="NCBI Taxonomy" id="412467"/>
    <lineage>
        <taxon>Eukaryota</taxon>
        <taxon>Amoebozoa</taxon>
        <taxon>Evosea</taxon>
        <taxon>Archamoebae</taxon>
        <taxon>Mastigamoebida</taxon>
        <taxon>Entamoebidae</taxon>
        <taxon>Entamoeba</taxon>
    </lineage>
</organism>
<dbReference type="Gene3D" id="3.90.1510.10">
    <property type="entry name" value="Glycerate kinase, domain 2"/>
    <property type="match status" value="1"/>
</dbReference>
<dbReference type="SUPFAM" id="SSF110738">
    <property type="entry name" value="Glycerate kinase I"/>
    <property type="match status" value="1"/>
</dbReference>
<evidence type="ECO:0008006" key="6">
    <source>
        <dbReference type="Google" id="ProtNLM"/>
    </source>
</evidence>
<evidence type="ECO:0000313" key="5">
    <source>
        <dbReference type="Proteomes" id="UP001628156"/>
    </source>
</evidence>
<reference evidence="4 5" key="1">
    <citation type="journal article" date="2019" name="PLoS Negl. Trop. Dis.">
        <title>Whole genome sequencing of Entamoeba nuttalli reveals mammalian host-related molecular signatures and a novel octapeptide-repeat surface protein.</title>
        <authorList>
            <person name="Tanaka M."/>
            <person name="Makiuchi T."/>
            <person name="Komiyama T."/>
            <person name="Shiina T."/>
            <person name="Osaki K."/>
            <person name="Tachibana H."/>
        </authorList>
    </citation>
    <scope>NUCLEOTIDE SEQUENCE [LARGE SCALE GENOMIC DNA]</scope>
    <source>
        <strain evidence="4 5">P19-061405</strain>
    </source>
</reference>
<evidence type="ECO:0000256" key="1">
    <source>
        <dbReference type="ARBA" id="ARBA00006284"/>
    </source>
</evidence>
<proteinExistence type="inferred from homology"/>
<name>A0ABQ0DUC0_9EUKA</name>
<comment type="caution">
    <text evidence="4">The sequence shown here is derived from an EMBL/GenBank/DDBJ whole genome shotgun (WGS) entry which is preliminary data.</text>
</comment>
<dbReference type="InterPro" id="IPR018193">
    <property type="entry name" value="Glyc_kinase_flavodox-like_fold"/>
</dbReference>
<gene>
    <name evidence="4" type="ORF">ENUP19_0293G0009</name>
</gene>